<evidence type="ECO:0000313" key="1">
    <source>
        <dbReference type="EMBL" id="MBD8028398.1"/>
    </source>
</evidence>
<dbReference type="NCBIfam" id="TIGR01451">
    <property type="entry name" value="B_ant_repeat"/>
    <property type="match status" value="1"/>
</dbReference>
<comment type="caution">
    <text evidence="1">The sequence shown here is derived from an EMBL/GenBank/DDBJ whole genome shotgun (WGS) entry which is preliminary data.</text>
</comment>
<feature type="non-terminal residue" evidence="1">
    <location>
        <position position="235"/>
    </location>
</feature>
<protein>
    <recommendedName>
        <fullName evidence="3">DUF11 domain-containing protein</fullName>
    </recommendedName>
</protein>
<evidence type="ECO:0008006" key="3">
    <source>
        <dbReference type="Google" id="ProtNLM"/>
    </source>
</evidence>
<dbReference type="Gene3D" id="2.60.120.260">
    <property type="entry name" value="Galactose-binding domain-like"/>
    <property type="match status" value="1"/>
</dbReference>
<name>A0ABR8XGP4_9BACL</name>
<dbReference type="Proteomes" id="UP000640930">
    <property type="component" value="Unassembled WGS sequence"/>
</dbReference>
<dbReference type="InterPro" id="IPR047589">
    <property type="entry name" value="DUF11_rpt"/>
</dbReference>
<dbReference type="EMBL" id="JACSQA010000038">
    <property type="protein sequence ID" value="MBD8028398.1"/>
    <property type="molecule type" value="Genomic_DNA"/>
</dbReference>
<evidence type="ECO:0000313" key="2">
    <source>
        <dbReference type="Proteomes" id="UP000640930"/>
    </source>
</evidence>
<reference evidence="1 2" key="1">
    <citation type="submission" date="2020-08" db="EMBL/GenBank/DDBJ databases">
        <title>A Genomic Blueprint of the Chicken Gut Microbiome.</title>
        <authorList>
            <person name="Gilroy R."/>
            <person name="Ravi A."/>
            <person name="Getino M."/>
            <person name="Pursley I."/>
            <person name="Horton D.L."/>
            <person name="Alikhan N.-F."/>
            <person name="Baker D."/>
            <person name="Gharbi K."/>
            <person name="Hall N."/>
            <person name="Watson M."/>
            <person name="Adriaenssens E.M."/>
            <person name="Foster-Nyarko E."/>
            <person name="Jarju S."/>
            <person name="Secka A."/>
            <person name="Antonio M."/>
            <person name="Oren A."/>
            <person name="Chaudhuri R."/>
            <person name="La Ragione R.M."/>
            <person name="Hildebrand F."/>
            <person name="Pallen M.J."/>
        </authorList>
    </citation>
    <scope>NUCLEOTIDE SEQUENCE [LARGE SCALE GENOMIC DNA]</scope>
    <source>
        <strain evidence="1 2">Re31</strain>
    </source>
</reference>
<dbReference type="SUPFAM" id="SSF49785">
    <property type="entry name" value="Galactose-binding domain-like"/>
    <property type="match status" value="1"/>
</dbReference>
<organism evidence="1 2">
    <name type="scientific">Ureibacillus galli</name>
    <dbReference type="NCBI Taxonomy" id="2762222"/>
    <lineage>
        <taxon>Bacteria</taxon>
        <taxon>Bacillati</taxon>
        <taxon>Bacillota</taxon>
        <taxon>Bacilli</taxon>
        <taxon>Bacillales</taxon>
        <taxon>Caryophanaceae</taxon>
        <taxon>Ureibacillus</taxon>
    </lineage>
</organism>
<dbReference type="InterPro" id="IPR008979">
    <property type="entry name" value="Galactose-bd-like_sf"/>
</dbReference>
<gene>
    <name evidence="1" type="ORF">H9636_17305</name>
</gene>
<accession>A0ABR8XGP4</accession>
<keyword evidence="2" id="KW-1185">Reference proteome</keyword>
<proteinExistence type="predicted"/>
<sequence length="235" mass="24993">MPLEGIDACLAPVALINGSFEEGAARGSYTAAGIYFYESEVPGWKTTDDAQGVKLIEIWNHNVGLPAAAKNFAAPVDGDRWAELNAYENGMLYQDVETTPGQTLYWRLSHMGRQGVDMMQVRIGAATSNPYSTVPQTQMSTGNTAWKTYTGTYTVPAGQTATRFGFEALSTASGNIGAGNFLDDIFLGTKPCVVAEKTVLPEGDVKAGQELTYEVTTKNGGGDVAANAVFEDAIP</sequence>